<dbReference type="RefSeq" id="WP_052311113.1">
    <property type="nucleotide sequence ID" value="NC_016830.1"/>
</dbReference>
<gene>
    <name evidence="1" type="ORF">C1C98_09840</name>
</gene>
<proteinExistence type="predicted"/>
<keyword evidence="2" id="KW-1185">Reference proteome</keyword>
<dbReference type="Proteomes" id="UP000235315">
    <property type="component" value="Chromosome"/>
</dbReference>
<accession>A0ABN5G2Y3</accession>
<sequence length="86" mass="10169">MLKSHEVWKAIDSHTLAIYFCFEDLNSGNYCVQNVEFFRLPLTQEYQLNALKNTIELFIEESPLSRCEWLPSLEEAIKLHDKIFES</sequence>
<protein>
    <recommendedName>
        <fullName evidence="3">CdiI immunity protein domain-containing protein</fullName>
    </recommendedName>
</protein>
<name>A0ABN5G2Y3_PSEO1</name>
<dbReference type="EMBL" id="CP025738">
    <property type="protein sequence ID" value="AUO45737.1"/>
    <property type="molecule type" value="Genomic_DNA"/>
</dbReference>
<organism evidence="1 2">
    <name type="scientific">Pseudomonas ogarae (strain DSM 112162 / CECT 30235 / F113)</name>
    <dbReference type="NCBI Taxonomy" id="1114970"/>
    <lineage>
        <taxon>Bacteria</taxon>
        <taxon>Pseudomonadati</taxon>
        <taxon>Pseudomonadota</taxon>
        <taxon>Gammaproteobacteria</taxon>
        <taxon>Pseudomonadales</taxon>
        <taxon>Pseudomonadaceae</taxon>
        <taxon>Pseudomonas</taxon>
    </lineage>
</organism>
<evidence type="ECO:0000313" key="2">
    <source>
        <dbReference type="Proteomes" id="UP000235315"/>
    </source>
</evidence>
<evidence type="ECO:0000313" key="1">
    <source>
        <dbReference type="EMBL" id="AUO45737.1"/>
    </source>
</evidence>
<evidence type="ECO:0008006" key="3">
    <source>
        <dbReference type="Google" id="ProtNLM"/>
    </source>
</evidence>
<reference evidence="1 2" key="1">
    <citation type="submission" date="2018-01" db="EMBL/GenBank/DDBJ databases">
        <title>Tropical forage species Digitaria eriantha prevents oxidative stress under low temperature conditions by the incorporation of polyhydroxybutyrate-producing endophytic bacteria.</title>
        <authorList>
            <person name="Stritzler M."/>
            <person name="Ayub N."/>
        </authorList>
    </citation>
    <scope>NUCLEOTIDE SEQUENCE [LARGE SCALE GENOMIC DNA]</scope>
    <source>
        <strain evidence="1 2">FR1</strain>
    </source>
</reference>